<dbReference type="AlphaFoldDB" id="A0A212S1B7"/>
<name>A0A212S1B7_9PROT</name>
<dbReference type="Proteomes" id="UP000197065">
    <property type="component" value="Unassembled WGS sequence"/>
</dbReference>
<dbReference type="PANTHER" id="PTHR36448">
    <property type="entry name" value="BLR7373 PROTEIN"/>
    <property type="match status" value="1"/>
</dbReference>
<dbReference type="InterPro" id="IPR014500">
    <property type="entry name" value="UCP019307_cupin"/>
</dbReference>
<protein>
    <submittedName>
        <fullName evidence="1">Uncharacterized protein YjlB</fullName>
    </submittedName>
</protein>
<evidence type="ECO:0000313" key="1">
    <source>
        <dbReference type="EMBL" id="SNB78784.1"/>
    </source>
</evidence>
<dbReference type="RefSeq" id="WP_088562946.1">
    <property type="nucleotide sequence ID" value="NZ_FYEH01000019.1"/>
</dbReference>
<dbReference type="PANTHER" id="PTHR36448:SF2">
    <property type="entry name" value="CUPIN TYPE-1 DOMAIN-CONTAINING PROTEIN"/>
    <property type="match status" value="1"/>
</dbReference>
<dbReference type="CDD" id="cd02219">
    <property type="entry name" value="cupin_YjlB-like"/>
    <property type="match status" value="1"/>
</dbReference>
<sequence>MPLQAPGQPEILRLQRRDWVPNNPRLPILLYRRVLPADTQDPASAFEALFARHGWPPAWRNGVYPFHHYHATAHETLGFAGGKARLMLGGPLGQEVEIGAGDVAILPAGTGHRRLSDAGDLLVMGAYPPGQRADLHRGPADAAMLACIDGLPVPASDPVTGRAGALTRLWQAS</sequence>
<dbReference type="Gene3D" id="2.60.120.10">
    <property type="entry name" value="Jelly Rolls"/>
    <property type="match status" value="1"/>
</dbReference>
<dbReference type="OrthoDB" id="9791759at2"/>
<organism evidence="1 2">
    <name type="scientific">Arboricoccus pini</name>
    <dbReference type="NCBI Taxonomy" id="1963835"/>
    <lineage>
        <taxon>Bacteria</taxon>
        <taxon>Pseudomonadati</taxon>
        <taxon>Pseudomonadota</taxon>
        <taxon>Alphaproteobacteria</taxon>
        <taxon>Geminicoccales</taxon>
        <taxon>Geminicoccaceae</taxon>
        <taxon>Arboricoccus</taxon>
    </lineage>
</organism>
<accession>A0A212S1B7</accession>
<proteinExistence type="predicted"/>
<dbReference type="InterPro" id="IPR014710">
    <property type="entry name" value="RmlC-like_jellyroll"/>
</dbReference>
<dbReference type="SUPFAM" id="SSF51182">
    <property type="entry name" value="RmlC-like cupins"/>
    <property type="match status" value="1"/>
</dbReference>
<dbReference type="PIRSF" id="PIRSF019307">
    <property type="entry name" value="UCP019307"/>
    <property type="match status" value="1"/>
</dbReference>
<dbReference type="InterPro" id="IPR047121">
    <property type="entry name" value="YjiB-like"/>
</dbReference>
<evidence type="ECO:0000313" key="2">
    <source>
        <dbReference type="Proteomes" id="UP000197065"/>
    </source>
</evidence>
<dbReference type="InterPro" id="IPR011051">
    <property type="entry name" value="RmlC_Cupin_sf"/>
</dbReference>
<reference evidence="1 2" key="1">
    <citation type="submission" date="2017-06" db="EMBL/GenBank/DDBJ databases">
        <authorList>
            <person name="Kim H.J."/>
            <person name="Triplett B.A."/>
        </authorList>
    </citation>
    <scope>NUCLEOTIDE SEQUENCE [LARGE SCALE GENOMIC DNA]</scope>
    <source>
        <strain evidence="1 2">B29T1</strain>
    </source>
</reference>
<dbReference type="EMBL" id="FYEH01000019">
    <property type="protein sequence ID" value="SNB78784.1"/>
    <property type="molecule type" value="Genomic_DNA"/>
</dbReference>
<gene>
    <name evidence="1" type="ORF">SAMN07250955_11943</name>
</gene>
<keyword evidence="2" id="KW-1185">Reference proteome</keyword>